<evidence type="ECO:0000313" key="2">
    <source>
        <dbReference type="EMBL" id="KAB0487464.1"/>
    </source>
</evidence>
<evidence type="ECO:0000256" key="1">
    <source>
        <dbReference type="SAM" id="MobiDB-lite"/>
    </source>
</evidence>
<dbReference type="AlphaFoldDB" id="A0A6H9RN16"/>
<feature type="region of interest" description="Disordered" evidence="1">
    <location>
        <begin position="1"/>
        <end position="32"/>
    </location>
</feature>
<gene>
    <name evidence="2" type="ORF">F7R15_06255</name>
</gene>
<dbReference type="EMBL" id="VZPS01000003">
    <property type="protein sequence ID" value="KAB0487464.1"/>
    <property type="molecule type" value="Genomic_DNA"/>
</dbReference>
<comment type="caution">
    <text evidence="2">The sequence shown here is derived from an EMBL/GenBank/DDBJ whole genome shotgun (WGS) entry which is preliminary data.</text>
</comment>
<proteinExistence type="predicted"/>
<sequence>MDENTIPISPCLNQQSRADGPPKPPHENRGAKTLNTCLTLIHVGASLRAKAVYQPTSLVDVRPHSRAGSLPQGICVFI</sequence>
<evidence type="ECO:0000313" key="3">
    <source>
        <dbReference type="Proteomes" id="UP000460142"/>
    </source>
</evidence>
<dbReference type="Proteomes" id="UP000460142">
    <property type="component" value="Unassembled WGS sequence"/>
</dbReference>
<protein>
    <submittedName>
        <fullName evidence="2">Uncharacterized protein</fullName>
    </submittedName>
</protein>
<dbReference type="OrthoDB" id="7028082at2"/>
<name>A0A6H9RN16_PSERE</name>
<accession>A0A6H9RN16</accession>
<reference evidence="2 3" key="1">
    <citation type="submission" date="2019-09" db="EMBL/GenBank/DDBJ databases">
        <title>Draft genome sequences of 48 bacterial type strains from the CCUG.</title>
        <authorList>
            <person name="Tunovic T."/>
            <person name="Pineiro-Iglesias B."/>
            <person name="Unosson C."/>
            <person name="Inganas E."/>
            <person name="Ohlen M."/>
            <person name="Cardew S."/>
            <person name="Jensie-Markopoulos S."/>
            <person name="Salva-Serra F."/>
            <person name="Jaen-Luchoro D."/>
            <person name="Karlsson R."/>
            <person name="Svensson-Stadler L."/>
            <person name="Chun J."/>
            <person name="Moore E."/>
        </authorList>
    </citation>
    <scope>NUCLEOTIDE SEQUENCE [LARGE SCALE GENOMIC DNA]</scope>
    <source>
        <strain evidence="2 3">CCUG 53116</strain>
    </source>
</reference>
<organism evidence="2 3">
    <name type="scientific">Pseudomonas reinekei</name>
    <dbReference type="NCBI Taxonomy" id="395598"/>
    <lineage>
        <taxon>Bacteria</taxon>
        <taxon>Pseudomonadati</taxon>
        <taxon>Pseudomonadota</taxon>
        <taxon>Gammaproteobacteria</taxon>
        <taxon>Pseudomonadales</taxon>
        <taxon>Pseudomonadaceae</taxon>
        <taxon>Pseudomonas</taxon>
    </lineage>
</organism>